<organism evidence="3 4">
    <name type="scientific">Levilactobacillus zymae</name>
    <dbReference type="NCBI Taxonomy" id="267363"/>
    <lineage>
        <taxon>Bacteria</taxon>
        <taxon>Bacillati</taxon>
        <taxon>Bacillota</taxon>
        <taxon>Bacilli</taxon>
        <taxon>Lactobacillales</taxon>
        <taxon>Lactobacillaceae</taxon>
        <taxon>Levilactobacillus</taxon>
    </lineage>
</organism>
<dbReference type="RefSeq" id="WP_057730261.1">
    <property type="nucleotide sequence ID" value="NZ_BJZK01000028.1"/>
</dbReference>
<comment type="caution">
    <text evidence="3">The sequence shown here is derived from an EMBL/GenBank/DDBJ whole genome shotgun (WGS) entry which is preliminary data.</text>
</comment>
<gene>
    <name evidence="3" type="ORF">LZY01_19560</name>
</gene>
<protein>
    <recommendedName>
        <fullName evidence="5">DUF4175 domain-containing protein</fullName>
    </recommendedName>
</protein>
<feature type="region of interest" description="Disordered" evidence="1">
    <location>
        <begin position="64"/>
        <end position="83"/>
    </location>
</feature>
<dbReference type="Proteomes" id="UP000321794">
    <property type="component" value="Unassembled WGS sequence"/>
</dbReference>
<keyword evidence="2" id="KW-0472">Membrane</keyword>
<sequence length="83" mass="9139">MKLLAAMLITLVPAGIVGGTLWVIFSWSLVGWLKWVVAFGGLLVGTLASLGLYWVLWPRPLPEDLQDDETPADHSGQQKKPLR</sequence>
<evidence type="ECO:0000313" key="4">
    <source>
        <dbReference type="Proteomes" id="UP000321794"/>
    </source>
</evidence>
<keyword evidence="2" id="KW-0812">Transmembrane</keyword>
<evidence type="ECO:0000256" key="1">
    <source>
        <dbReference type="SAM" id="MobiDB-lite"/>
    </source>
</evidence>
<feature type="transmembrane region" description="Helical" evidence="2">
    <location>
        <begin position="35"/>
        <end position="56"/>
    </location>
</feature>
<keyword evidence="2" id="KW-1133">Transmembrane helix</keyword>
<reference evidence="3 4" key="1">
    <citation type="submission" date="2019-07" db="EMBL/GenBank/DDBJ databases">
        <title>Whole genome shotgun sequence of Lactobacillus zymae NBRC 107157.</title>
        <authorList>
            <person name="Hosoyama A."/>
            <person name="Uohara A."/>
            <person name="Ohji S."/>
            <person name="Ichikawa N."/>
        </authorList>
    </citation>
    <scope>NUCLEOTIDE SEQUENCE [LARGE SCALE GENOMIC DNA]</scope>
    <source>
        <strain evidence="3 4">NBRC 107157</strain>
    </source>
</reference>
<evidence type="ECO:0008006" key="5">
    <source>
        <dbReference type="Google" id="ProtNLM"/>
    </source>
</evidence>
<evidence type="ECO:0000313" key="3">
    <source>
        <dbReference type="EMBL" id="GEO72788.1"/>
    </source>
</evidence>
<accession>A0ABQ0WZ12</accession>
<evidence type="ECO:0000256" key="2">
    <source>
        <dbReference type="SAM" id="Phobius"/>
    </source>
</evidence>
<name>A0ABQ0WZ12_9LACO</name>
<proteinExistence type="predicted"/>
<keyword evidence="4" id="KW-1185">Reference proteome</keyword>
<dbReference type="EMBL" id="BJZK01000028">
    <property type="protein sequence ID" value="GEO72788.1"/>
    <property type="molecule type" value="Genomic_DNA"/>
</dbReference>